<feature type="transmembrane region" description="Helical" evidence="8">
    <location>
        <begin position="150"/>
        <end position="173"/>
    </location>
</feature>
<dbReference type="Gene3D" id="1.10.3720.10">
    <property type="entry name" value="MetI-like"/>
    <property type="match status" value="1"/>
</dbReference>
<dbReference type="PANTHER" id="PTHR30425">
    <property type="entry name" value="PHOSPHATE TRANSPORT SYSTEM PERMEASE PROTEIN PST"/>
    <property type="match status" value="1"/>
</dbReference>
<feature type="transmembrane region" description="Helical" evidence="8">
    <location>
        <begin position="119"/>
        <end position="138"/>
    </location>
</feature>
<dbReference type="SUPFAM" id="SSF161098">
    <property type="entry name" value="MetI-like"/>
    <property type="match status" value="1"/>
</dbReference>
<keyword evidence="5 8" id="KW-0812">Transmembrane</keyword>
<dbReference type="InterPro" id="IPR011864">
    <property type="entry name" value="Phosphate_PstC"/>
</dbReference>
<evidence type="ECO:0000313" key="12">
    <source>
        <dbReference type="Proteomes" id="UP000277811"/>
    </source>
</evidence>
<comment type="function">
    <text evidence="9">Part of the binding-protein-dependent transport system for phosphate; probably responsible for the translocation of the substrate across the membrane.</text>
</comment>
<keyword evidence="4 9" id="KW-1003">Cell membrane</keyword>
<feature type="domain" description="ABC transmembrane type-1" evidence="10">
    <location>
        <begin position="83"/>
        <end position="293"/>
    </location>
</feature>
<keyword evidence="9" id="KW-0592">Phosphate transport</keyword>
<dbReference type="GO" id="GO:0005315">
    <property type="term" value="F:phosphate transmembrane transporter activity"/>
    <property type="evidence" value="ECO:0007669"/>
    <property type="project" value="InterPro"/>
</dbReference>
<evidence type="ECO:0000256" key="2">
    <source>
        <dbReference type="ARBA" id="ARBA00007069"/>
    </source>
</evidence>
<feature type="transmembrane region" description="Helical" evidence="8">
    <location>
        <begin position="206"/>
        <end position="227"/>
    </location>
</feature>
<protein>
    <recommendedName>
        <fullName evidence="9">Phosphate transport system permease protein</fullName>
    </recommendedName>
</protein>
<dbReference type="InterPro" id="IPR035906">
    <property type="entry name" value="MetI-like_sf"/>
</dbReference>
<dbReference type="OrthoDB" id="9785113at2"/>
<dbReference type="GO" id="GO:0005886">
    <property type="term" value="C:plasma membrane"/>
    <property type="evidence" value="ECO:0007669"/>
    <property type="project" value="UniProtKB-SubCell"/>
</dbReference>
<dbReference type="NCBIfam" id="TIGR02138">
    <property type="entry name" value="phosphate_pstC"/>
    <property type="match status" value="1"/>
</dbReference>
<dbReference type="EMBL" id="UPPP01000063">
    <property type="protein sequence ID" value="VBB06385.1"/>
    <property type="molecule type" value="Genomic_DNA"/>
</dbReference>
<name>A0A498R5K2_9FIRM</name>
<proteinExistence type="inferred from homology"/>
<evidence type="ECO:0000256" key="1">
    <source>
        <dbReference type="ARBA" id="ARBA00004651"/>
    </source>
</evidence>
<keyword evidence="12" id="KW-1185">Reference proteome</keyword>
<dbReference type="PANTHER" id="PTHR30425:SF2">
    <property type="entry name" value="ABC TRANSPORTER PERMEASE PROTEIN YQGH-RELATED"/>
    <property type="match status" value="1"/>
</dbReference>
<evidence type="ECO:0000313" key="11">
    <source>
        <dbReference type="EMBL" id="VBB06385.1"/>
    </source>
</evidence>
<feature type="transmembrane region" description="Helical" evidence="8">
    <location>
        <begin position="79"/>
        <end position="107"/>
    </location>
</feature>
<feature type="transmembrane region" description="Helical" evidence="8">
    <location>
        <begin position="20"/>
        <end position="44"/>
    </location>
</feature>
<dbReference type="InterPro" id="IPR051124">
    <property type="entry name" value="Phosphate_Transport_Permease"/>
</dbReference>
<evidence type="ECO:0000256" key="5">
    <source>
        <dbReference type="ARBA" id="ARBA00022692"/>
    </source>
</evidence>
<dbReference type="InterPro" id="IPR000515">
    <property type="entry name" value="MetI-like"/>
</dbReference>
<evidence type="ECO:0000256" key="6">
    <source>
        <dbReference type="ARBA" id="ARBA00022989"/>
    </source>
</evidence>
<keyword evidence="7 8" id="KW-0472">Membrane</keyword>
<accession>A0A498R5K2</accession>
<evidence type="ECO:0000256" key="9">
    <source>
        <dbReference type="RuleBase" id="RU363054"/>
    </source>
</evidence>
<keyword evidence="6 8" id="KW-1133">Transmembrane helix</keyword>
<keyword evidence="3 8" id="KW-0813">Transport</keyword>
<evidence type="ECO:0000256" key="8">
    <source>
        <dbReference type="RuleBase" id="RU363032"/>
    </source>
</evidence>
<gene>
    <name evidence="11" type="ORF">LUCI_1616</name>
</gene>
<reference evidence="11 12" key="1">
    <citation type="submission" date="2018-06" db="EMBL/GenBank/DDBJ databases">
        <authorList>
            <person name="Strepis N."/>
        </authorList>
    </citation>
    <scope>NUCLEOTIDE SEQUENCE [LARGE SCALE GENOMIC DNA]</scope>
    <source>
        <strain evidence="11">LUCI</strain>
    </source>
</reference>
<dbReference type="GO" id="GO:0006817">
    <property type="term" value="P:phosphate ion transport"/>
    <property type="evidence" value="ECO:0007669"/>
    <property type="project" value="UniProtKB-KW"/>
</dbReference>
<dbReference type="Pfam" id="PF00528">
    <property type="entry name" value="BPD_transp_1"/>
    <property type="match status" value="1"/>
</dbReference>
<dbReference type="CDD" id="cd06261">
    <property type="entry name" value="TM_PBP2"/>
    <property type="match status" value="1"/>
</dbReference>
<comment type="subcellular location">
    <subcellularLocation>
        <location evidence="1 8">Cell membrane</location>
        <topology evidence="1 8">Multi-pass membrane protein</topology>
    </subcellularLocation>
</comment>
<dbReference type="RefSeq" id="WP_122627335.1">
    <property type="nucleotide sequence ID" value="NZ_UPPP01000063.1"/>
</dbReference>
<dbReference type="PROSITE" id="PS50928">
    <property type="entry name" value="ABC_TM1"/>
    <property type="match status" value="1"/>
</dbReference>
<dbReference type="Proteomes" id="UP000277811">
    <property type="component" value="Unassembled WGS sequence"/>
</dbReference>
<evidence type="ECO:0000259" key="10">
    <source>
        <dbReference type="PROSITE" id="PS50928"/>
    </source>
</evidence>
<sequence length="304" mass="33002">MDKYLQTRRLSWRYIKKELLGRSVVTACGLFIIILTLFLVFFIASQGIDLFKDNHVSLSHFLFSTSWHPDRDQAPQVGALIFIVGSIVISLLALALSTPFSVGLAIFMTEISPGLGKKVLQPAIEIFVGIPSVVYGWVGLSLLVPFIRTHIGGMGFSVLAGGLVLALMIFPTITSISADTLRSLPHHYKEASLALGATRWQTIRRILLPSATPGILTGVVLGLARAFGEALAVQMVIGNTIKIPGSLLQPTTNLTSIMTMDMGNTVMGTMWNNALWSMALLLFIISFSFILLIRKLGAIGAMTK</sequence>
<feature type="transmembrane region" description="Helical" evidence="8">
    <location>
        <begin position="274"/>
        <end position="293"/>
    </location>
</feature>
<organism evidence="11 12">
    <name type="scientific">Lucifera butyrica</name>
    <dbReference type="NCBI Taxonomy" id="1351585"/>
    <lineage>
        <taxon>Bacteria</taxon>
        <taxon>Bacillati</taxon>
        <taxon>Bacillota</taxon>
        <taxon>Negativicutes</taxon>
        <taxon>Veillonellales</taxon>
        <taxon>Veillonellaceae</taxon>
        <taxon>Lucifera</taxon>
    </lineage>
</organism>
<comment type="similarity">
    <text evidence="2 9">Belongs to the binding-protein-dependent transport system permease family. CysTW subfamily.</text>
</comment>
<evidence type="ECO:0000256" key="7">
    <source>
        <dbReference type="ARBA" id="ARBA00023136"/>
    </source>
</evidence>
<evidence type="ECO:0000256" key="4">
    <source>
        <dbReference type="ARBA" id="ARBA00022475"/>
    </source>
</evidence>
<evidence type="ECO:0000256" key="3">
    <source>
        <dbReference type="ARBA" id="ARBA00022448"/>
    </source>
</evidence>
<dbReference type="AlphaFoldDB" id="A0A498R5K2"/>